<name>A0ACB9N4F5_9MYRT</name>
<organism evidence="1 2">
    <name type="scientific">Melastoma candidum</name>
    <dbReference type="NCBI Taxonomy" id="119954"/>
    <lineage>
        <taxon>Eukaryota</taxon>
        <taxon>Viridiplantae</taxon>
        <taxon>Streptophyta</taxon>
        <taxon>Embryophyta</taxon>
        <taxon>Tracheophyta</taxon>
        <taxon>Spermatophyta</taxon>
        <taxon>Magnoliopsida</taxon>
        <taxon>eudicotyledons</taxon>
        <taxon>Gunneridae</taxon>
        <taxon>Pentapetalae</taxon>
        <taxon>rosids</taxon>
        <taxon>malvids</taxon>
        <taxon>Myrtales</taxon>
        <taxon>Melastomataceae</taxon>
        <taxon>Melastomatoideae</taxon>
        <taxon>Melastomateae</taxon>
        <taxon>Melastoma</taxon>
    </lineage>
</organism>
<accession>A0ACB9N4F5</accession>
<dbReference type="Proteomes" id="UP001057402">
    <property type="component" value="Chromosome 8"/>
</dbReference>
<comment type="caution">
    <text evidence="1">The sequence shown here is derived from an EMBL/GenBank/DDBJ whole genome shotgun (WGS) entry which is preliminary data.</text>
</comment>
<sequence>MLSPRLFRRSFGTGTSVTSTSELRLRFIPLSDSVPLFLLPYRFLESRLSSLLAADDANPLSFRRLKQLHAVLFRVQLHRSSFLVSKLVRSLTLLSSTPHDYPLLVLRHVPFPNAFLYTSLIRHYLLRGSTELSVDIYRRMRQDDVTPLSFTFTAVFKACSSAPGLPLGAQFHSQAIIFGGFDSDLYVGNSLIDMYVKSGIFDCARRVFDEMPLRDVISWTTLIAAYTKAGDMGSAEGLFQSFPEKDEVAWTAMVTGYAQNASPYKALTLFEEMHELGIAVDWVTIVGVVSACAQLGVVKYANWVRRISEELGCGPGDNVVVGSGMIDMYSKCGNVEEAYRVFELMRERNVFTYSSMIAGFAMHGRANLALDLFEKMVNNTDIKPNKVTFIGVLTACSHGGMIEKGKKLFASMKDVYDVVPDADHYTCMIDMFGRAGHLDEALRLAETMTAKPHGGVWGAILGACRIHKNPDVASIVARHLFELEPDNVGNYILLSNIYSSSGRWDEVSELRKLMRERKMSKKPGYSWFETKKGEVHEFVAGDMSHPMYEEIRRILKELLSRLKAAGYKPILSSVVYDLCDSDKERILMGHSEKLAFAFGLASTSDGDPIKIVKNLRICEDCHSFMSVASAVTGREIIVRDNMRFHHFRGGSCSCGNFW</sequence>
<proteinExistence type="predicted"/>
<gene>
    <name evidence="1" type="ORF">MLD38_029599</name>
</gene>
<evidence type="ECO:0000313" key="2">
    <source>
        <dbReference type="Proteomes" id="UP001057402"/>
    </source>
</evidence>
<reference evidence="2" key="1">
    <citation type="journal article" date="2023" name="Front. Plant Sci.">
        <title>Chromosomal-level genome assembly of Melastoma candidum provides insights into trichome evolution.</title>
        <authorList>
            <person name="Zhong Y."/>
            <person name="Wu W."/>
            <person name="Sun C."/>
            <person name="Zou P."/>
            <person name="Liu Y."/>
            <person name="Dai S."/>
            <person name="Zhou R."/>
        </authorList>
    </citation>
    <scope>NUCLEOTIDE SEQUENCE [LARGE SCALE GENOMIC DNA]</scope>
</reference>
<evidence type="ECO:0000313" key="1">
    <source>
        <dbReference type="EMBL" id="KAI4331409.1"/>
    </source>
</evidence>
<dbReference type="EMBL" id="CM042887">
    <property type="protein sequence ID" value="KAI4331409.1"/>
    <property type="molecule type" value="Genomic_DNA"/>
</dbReference>
<protein>
    <submittedName>
        <fullName evidence="1">Uncharacterized protein</fullName>
    </submittedName>
</protein>
<keyword evidence="2" id="KW-1185">Reference proteome</keyword>